<feature type="transmembrane region" description="Helical" evidence="5">
    <location>
        <begin position="93"/>
        <end position="111"/>
    </location>
</feature>
<sequence length="139" mass="14467">MPEPSLLTPLLSSRPSPGSFPSPLLLWRTGASFVAAGMIAGAFGAHALKSKAGITPDQVSAFTTAAHYAIYNGLGLCMVSLHPRFSTHRFAGPAIALGGFIFSTSIMALVFNKERARLFGPVTPLGGMLAIAGYISLAF</sequence>
<name>A0AAD4Q6X1_9AGAM</name>
<evidence type="ECO:0000256" key="5">
    <source>
        <dbReference type="SAM" id="Phobius"/>
    </source>
</evidence>
<protein>
    <recommendedName>
        <fullName evidence="8">DUF423-domain-containing protein</fullName>
    </recommendedName>
</protein>
<evidence type="ECO:0000256" key="3">
    <source>
        <dbReference type="ARBA" id="ARBA00022989"/>
    </source>
</evidence>
<keyword evidence="2 5" id="KW-0812">Transmembrane</keyword>
<comment type="caution">
    <text evidence="6">The sequence shown here is derived from an EMBL/GenBank/DDBJ whole genome shotgun (WGS) entry which is preliminary data.</text>
</comment>
<evidence type="ECO:0008006" key="8">
    <source>
        <dbReference type="Google" id="ProtNLM"/>
    </source>
</evidence>
<evidence type="ECO:0000256" key="1">
    <source>
        <dbReference type="ARBA" id="ARBA00004141"/>
    </source>
</evidence>
<accession>A0AAD4Q6X1</accession>
<keyword evidence="7" id="KW-1185">Reference proteome</keyword>
<evidence type="ECO:0000256" key="2">
    <source>
        <dbReference type="ARBA" id="ARBA00022692"/>
    </source>
</evidence>
<evidence type="ECO:0000313" key="7">
    <source>
        <dbReference type="Proteomes" id="UP001201163"/>
    </source>
</evidence>
<feature type="transmembrane region" description="Helical" evidence="5">
    <location>
        <begin position="118"/>
        <end position="137"/>
    </location>
</feature>
<feature type="transmembrane region" description="Helical" evidence="5">
    <location>
        <begin position="60"/>
        <end position="81"/>
    </location>
</feature>
<organism evidence="6 7">
    <name type="scientific">Lactarius akahatsu</name>
    <dbReference type="NCBI Taxonomy" id="416441"/>
    <lineage>
        <taxon>Eukaryota</taxon>
        <taxon>Fungi</taxon>
        <taxon>Dikarya</taxon>
        <taxon>Basidiomycota</taxon>
        <taxon>Agaricomycotina</taxon>
        <taxon>Agaricomycetes</taxon>
        <taxon>Russulales</taxon>
        <taxon>Russulaceae</taxon>
        <taxon>Lactarius</taxon>
    </lineage>
</organism>
<evidence type="ECO:0000256" key="4">
    <source>
        <dbReference type="ARBA" id="ARBA00023136"/>
    </source>
</evidence>
<feature type="transmembrane region" description="Helical" evidence="5">
    <location>
        <begin position="25"/>
        <end position="48"/>
    </location>
</feature>
<dbReference type="EMBL" id="JAKELL010000040">
    <property type="protein sequence ID" value="KAH8988927.1"/>
    <property type="molecule type" value="Genomic_DNA"/>
</dbReference>
<evidence type="ECO:0000313" key="6">
    <source>
        <dbReference type="EMBL" id="KAH8988927.1"/>
    </source>
</evidence>
<dbReference type="AlphaFoldDB" id="A0AAD4Q6X1"/>
<dbReference type="Proteomes" id="UP001201163">
    <property type="component" value="Unassembled WGS sequence"/>
</dbReference>
<gene>
    <name evidence="6" type="ORF">EDB92DRAFT_1870640</name>
</gene>
<dbReference type="GO" id="GO:0016020">
    <property type="term" value="C:membrane"/>
    <property type="evidence" value="ECO:0007669"/>
    <property type="project" value="UniProtKB-SubCell"/>
</dbReference>
<reference evidence="6" key="1">
    <citation type="submission" date="2022-01" db="EMBL/GenBank/DDBJ databases">
        <title>Comparative genomics reveals a dynamic genome evolution in the ectomycorrhizal milk-cap (Lactarius) mushrooms.</title>
        <authorList>
            <consortium name="DOE Joint Genome Institute"/>
            <person name="Lebreton A."/>
            <person name="Tang N."/>
            <person name="Kuo A."/>
            <person name="LaButti K."/>
            <person name="Drula E."/>
            <person name="Barry K."/>
            <person name="Clum A."/>
            <person name="Lipzen A."/>
            <person name="Mousain D."/>
            <person name="Ng V."/>
            <person name="Wang R."/>
            <person name="Wang X."/>
            <person name="Dai Y."/>
            <person name="Henrissat B."/>
            <person name="Grigoriev I.V."/>
            <person name="Guerin-Laguette A."/>
            <person name="Yu F."/>
            <person name="Martin F.M."/>
        </authorList>
    </citation>
    <scope>NUCLEOTIDE SEQUENCE</scope>
    <source>
        <strain evidence="6">QP</strain>
    </source>
</reference>
<comment type="subcellular location">
    <subcellularLocation>
        <location evidence="1">Membrane</location>
        <topology evidence="1">Multi-pass membrane protein</topology>
    </subcellularLocation>
</comment>
<dbReference type="Pfam" id="PF04241">
    <property type="entry name" value="DUF423"/>
    <property type="match status" value="1"/>
</dbReference>
<dbReference type="InterPro" id="IPR006696">
    <property type="entry name" value="DUF423"/>
</dbReference>
<proteinExistence type="predicted"/>
<dbReference type="PANTHER" id="PTHR43461">
    <property type="entry name" value="TRANSMEMBRANE PROTEIN 256"/>
    <property type="match status" value="1"/>
</dbReference>
<dbReference type="PANTHER" id="PTHR43461:SF1">
    <property type="entry name" value="TRANSMEMBRANE PROTEIN 256"/>
    <property type="match status" value="1"/>
</dbReference>
<keyword evidence="3 5" id="KW-1133">Transmembrane helix</keyword>
<keyword evidence="4 5" id="KW-0472">Membrane</keyword>